<dbReference type="STRING" id="83401.SAMN05421742_10961"/>
<dbReference type="GO" id="GO:0016020">
    <property type="term" value="C:membrane"/>
    <property type="evidence" value="ECO:0007669"/>
    <property type="project" value="UniProtKB-SubCell"/>
</dbReference>
<dbReference type="PANTHER" id="PTHR45755">
    <property type="match status" value="1"/>
</dbReference>
<dbReference type="GO" id="GO:0005385">
    <property type="term" value="F:zinc ion transmembrane transporter activity"/>
    <property type="evidence" value="ECO:0007669"/>
    <property type="project" value="InterPro"/>
</dbReference>
<reference evidence="10" key="1">
    <citation type="submission" date="2016-10" db="EMBL/GenBank/DDBJ databases">
        <authorList>
            <person name="Varghese N."/>
            <person name="Submissions S."/>
        </authorList>
    </citation>
    <scope>NUCLEOTIDE SEQUENCE [LARGE SCALE GENOMIC DNA]</scope>
    <source>
        <strain evidence="10">930I</strain>
    </source>
</reference>
<evidence type="ECO:0000256" key="3">
    <source>
        <dbReference type="ARBA" id="ARBA00022692"/>
    </source>
</evidence>
<feature type="transmembrane region" description="Helical" evidence="7">
    <location>
        <begin position="131"/>
        <end position="149"/>
    </location>
</feature>
<organism evidence="9 10">
    <name type="scientific">Roseospirillum parvum</name>
    <dbReference type="NCBI Taxonomy" id="83401"/>
    <lineage>
        <taxon>Bacteria</taxon>
        <taxon>Pseudomonadati</taxon>
        <taxon>Pseudomonadota</taxon>
        <taxon>Alphaproteobacteria</taxon>
        <taxon>Rhodospirillales</taxon>
        <taxon>Rhodospirillaceae</taxon>
        <taxon>Roseospirillum</taxon>
    </lineage>
</organism>
<dbReference type="PANTHER" id="PTHR45755:SF4">
    <property type="entry name" value="ZINC TRANSPORTER 7"/>
    <property type="match status" value="1"/>
</dbReference>
<dbReference type="GO" id="GO:0006882">
    <property type="term" value="P:intracellular zinc ion homeostasis"/>
    <property type="evidence" value="ECO:0007669"/>
    <property type="project" value="InterPro"/>
</dbReference>
<keyword evidence="4 7" id="KW-1133">Transmembrane helix</keyword>
<keyword evidence="2" id="KW-0813">Transport</keyword>
<feature type="transmembrane region" description="Helical" evidence="7">
    <location>
        <begin position="60"/>
        <end position="77"/>
    </location>
</feature>
<evidence type="ECO:0000256" key="6">
    <source>
        <dbReference type="ARBA" id="ARBA00023136"/>
    </source>
</evidence>
<dbReference type="Proteomes" id="UP000217076">
    <property type="component" value="Unassembled WGS sequence"/>
</dbReference>
<dbReference type="AlphaFoldDB" id="A0A1G8E7P2"/>
<dbReference type="EMBL" id="FNCV01000009">
    <property type="protein sequence ID" value="SDH65905.1"/>
    <property type="molecule type" value="Genomic_DNA"/>
</dbReference>
<dbReference type="InterPro" id="IPR027469">
    <property type="entry name" value="Cation_efflux_TMD_sf"/>
</dbReference>
<feature type="transmembrane region" description="Helical" evidence="7">
    <location>
        <begin position="89"/>
        <end position="111"/>
    </location>
</feature>
<dbReference type="Gene3D" id="1.20.1510.10">
    <property type="entry name" value="Cation efflux protein transmembrane domain"/>
    <property type="match status" value="1"/>
</dbReference>
<evidence type="ECO:0000259" key="8">
    <source>
        <dbReference type="Pfam" id="PF01545"/>
    </source>
</evidence>
<evidence type="ECO:0000313" key="10">
    <source>
        <dbReference type="Proteomes" id="UP000217076"/>
    </source>
</evidence>
<feature type="domain" description="Cation efflux protein transmembrane" evidence="8">
    <location>
        <begin position="30"/>
        <end position="245"/>
    </location>
</feature>
<name>A0A1G8E7P2_9PROT</name>
<dbReference type="RefSeq" id="WP_092620806.1">
    <property type="nucleotide sequence ID" value="NZ_FNCV01000009.1"/>
</dbReference>
<evidence type="ECO:0000256" key="5">
    <source>
        <dbReference type="ARBA" id="ARBA00023065"/>
    </source>
</evidence>
<dbReference type="InterPro" id="IPR058533">
    <property type="entry name" value="Cation_efflux_TM"/>
</dbReference>
<evidence type="ECO:0000256" key="4">
    <source>
        <dbReference type="ARBA" id="ARBA00022989"/>
    </source>
</evidence>
<feature type="transmembrane region" description="Helical" evidence="7">
    <location>
        <begin position="188"/>
        <end position="208"/>
    </location>
</feature>
<proteinExistence type="predicted"/>
<keyword evidence="6 7" id="KW-0472">Membrane</keyword>
<sequence>MHIHSLDTWRHEHVYVDPHQGQAERRVVWVIALTGAAMLLEIGGGWLFNSMALLADGWHMASHAGALGLTVFAYRYARRHRHDARFTFGTGKVGALGGFASAIGLGIVALMMVWESVQRFLEPLAIRFDEAMAVAVLGLLVNLLSAWLLHQGGGHHHHHGHDHGHDHDHVHHHVQESHTGGDQNLRAAFLHVVADALTSVLAIVALLAGKTMGWTWMDPLMGIVGALVIGHWTLGLLRDTGRILLDGSVGETVRDDIRRRIEADADNRVSDLHVWQVGPDHLAVIVSLVTHYPRPAGHYKALLAGRDDLAHVTVEVLACGGAPCLPVAPRGAGGD</sequence>
<dbReference type="OrthoDB" id="271709at2"/>
<dbReference type="Pfam" id="PF01545">
    <property type="entry name" value="Cation_efflux"/>
    <property type="match status" value="1"/>
</dbReference>
<feature type="transmembrane region" description="Helical" evidence="7">
    <location>
        <begin position="220"/>
        <end position="237"/>
    </location>
</feature>
<evidence type="ECO:0000256" key="7">
    <source>
        <dbReference type="SAM" id="Phobius"/>
    </source>
</evidence>
<keyword evidence="5" id="KW-0406">Ion transport</keyword>
<feature type="transmembrane region" description="Helical" evidence="7">
    <location>
        <begin position="27"/>
        <end position="48"/>
    </location>
</feature>
<accession>A0A1G8E7P2</accession>
<keyword evidence="10" id="KW-1185">Reference proteome</keyword>
<dbReference type="NCBIfam" id="NF033827">
    <property type="entry name" value="CDF_efflux_DmeF"/>
    <property type="match status" value="1"/>
</dbReference>
<dbReference type="NCBIfam" id="TIGR01297">
    <property type="entry name" value="CDF"/>
    <property type="match status" value="1"/>
</dbReference>
<evidence type="ECO:0000256" key="1">
    <source>
        <dbReference type="ARBA" id="ARBA00004141"/>
    </source>
</evidence>
<dbReference type="InterPro" id="IPR002524">
    <property type="entry name" value="Cation_efflux"/>
</dbReference>
<evidence type="ECO:0000313" key="9">
    <source>
        <dbReference type="EMBL" id="SDH65905.1"/>
    </source>
</evidence>
<dbReference type="SUPFAM" id="SSF161111">
    <property type="entry name" value="Cation efflux protein transmembrane domain-like"/>
    <property type="match status" value="1"/>
</dbReference>
<comment type="subcellular location">
    <subcellularLocation>
        <location evidence="1">Membrane</location>
        <topology evidence="1">Multi-pass membrane protein</topology>
    </subcellularLocation>
</comment>
<keyword evidence="3 7" id="KW-0812">Transmembrane</keyword>
<gene>
    <name evidence="9" type="ORF">SAMN05421742_10961</name>
</gene>
<dbReference type="InterPro" id="IPR045316">
    <property type="entry name" value="Msc2-like"/>
</dbReference>
<evidence type="ECO:0000256" key="2">
    <source>
        <dbReference type="ARBA" id="ARBA00022448"/>
    </source>
</evidence>
<protein>
    <submittedName>
        <fullName evidence="9">Cation diffusion facilitator family transporter</fullName>
    </submittedName>
</protein>